<dbReference type="Pfam" id="PF00563">
    <property type="entry name" value="EAL"/>
    <property type="match status" value="1"/>
</dbReference>
<comment type="caution">
    <text evidence="4">The sequence shown here is derived from an EMBL/GenBank/DDBJ whole genome shotgun (WGS) entry which is preliminary data.</text>
</comment>
<name>A0A502EBZ0_9MYCO</name>
<dbReference type="SUPFAM" id="SSF55073">
    <property type="entry name" value="Nucleotide cyclase"/>
    <property type="match status" value="1"/>
</dbReference>
<dbReference type="NCBIfam" id="TIGR00254">
    <property type="entry name" value="GGDEF"/>
    <property type="match status" value="1"/>
</dbReference>
<dbReference type="EMBL" id="RCZG01000003">
    <property type="protein sequence ID" value="TPG35255.1"/>
    <property type="molecule type" value="Genomic_DNA"/>
</dbReference>
<organism evidence="4 5">
    <name type="scientific">Mycolicibacterium hodleri</name>
    <dbReference type="NCBI Taxonomy" id="49897"/>
    <lineage>
        <taxon>Bacteria</taxon>
        <taxon>Bacillati</taxon>
        <taxon>Actinomycetota</taxon>
        <taxon>Actinomycetes</taxon>
        <taxon>Mycobacteriales</taxon>
        <taxon>Mycobacteriaceae</taxon>
        <taxon>Mycolicibacterium</taxon>
    </lineage>
</organism>
<feature type="domain" description="GGDEF" evidence="3">
    <location>
        <begin position="331"/>
        <end position="464"/>
    </location>
</feature>
<gene>
    <name evidence="4" type="ORF">EAH80_09085</name>
</gene>
<feature type="domain" description="EAL" evidence="2">
    <location>
        <begin position="489"/>
        <end position="742"/>
    </location>
</feature>
<protein>
    <submittedName>
        <fullName evidence="4">Bifunctional diguanylate cyclase/phosphodiesterase</fullName>
    </submittedName>
</protein>
<reference evidence="4 5" key="1">
    <citation type="journal article" date="2019" name="Environ. Microbiol.">
        <title>Species interactions and distinct microbial communities in high Arctic permafrost affected cryosols are associated with the CH4 and CO2 gas fluxes.</title>
        <authorList>
            <person name="Altshuler I."/>
            <person name="Hamel J."/>
            <person name="Turney S."/>
            <person name="Magnuson E."/>
            <person name="Levesque R."/>
            <person name="Greer C."/>
            <person name="Whyte L.G."/>
        </authorList>
    </citation>
    <scope>NUCLEOTIDE SEQUENCE [LARGE SCALE GENOMIC DNA]</scope>
    <source>
        <strain evidence="4 5">S5.20</strain>
    </source>
</reference>
<evidence type="ECO:0000259" key="3">
    <source>
        <dbReference type="PROSITE" id="PS50887"/>
    </source>
</evidence>
<sequence length="747" mass="80571">MTLVLADGSYAATVLDDLITVALSSYAAVCSVLAARSADGRPRRAWATMAGALGAWALGDAMWLAYDVVLQREPPSPSVADIPYLAFPVLAAVAMARFPTASTRQSRLRLLFDAANVALCLFLLLWMLVLNRVFDEYSHDKVTFSVALLYPVLDLVVLTIAVVVLARAEATQRRELSLLTVAIGLAALADSAYAYVTVDGGYGTGNVIDLIWAASLAVFAIAALISQRTPEPPKQAVSVPSNTSLWLPYAPLLLAGTIGPPLVMTGFERFIVPLIVVTVCARQSVAAWENRRLLAVAADEALRDPLTGLANRNLFHERLAHAMMLRSRGNRSVAVMSVDLDDFKLVNDSLGHPAADDVLRRVGQRLAGCVRTGDTVARMGGDEFALLLEGRVDDSHLIAHRVVAAFQEPFTVDGQEMLMRPSIGLAVAPEGEPDLEPDTLIERADIAMYAAKRARSSEVHTFHAEMVMTGPDVVDLGESRRPSADGAAQIRLLGELRHAIDHGRLDVVYQPKLALDNGTVVGVEALLRWPHPTLGTLRPDAFLSLVRQHGLMRQVTDLVLDMVLDDAATWIALGVPIPIAVNLFAPFLRDTQLPDTLILALEQRGLPAELLTVEITEDLVLSEVAMVTSVLRRLREHGIKVAIDDFGSGYSALSYLRDLTIDEVKLDGHFIASVATDTRAAAVVRAVIDLAHDLGIIVVAEGVEDAETANWLQQHGCDVGQGYHFGRPMDADLIPGLVHLAAAGPDR</sequence>
<keyword evidence="1" id="KW-0472">Membrane</keyword>
<dbReference type="SMART" id="SM00267">
    <property type="entry name" value="GGDEF"/>
    <property type="match status" value="1"/>
</dbReference>
<keyword evidence="5" id="KW-1185">Reference proteome</keyword>
<dbReference type="Gene3D" id="3.20.20.450">
    <property type="entry name" value="EAL domain"/>
    <property type="match status" value="1"/>
</dbReference>
<keyword evidence="1" id="KW-1133">Transmembrane helix</keyword>
<dbReference type="InterPro" id="IPR000160">
    <property type="entry name" value="GGDEF_dom"/>
</dbReference>
<feature type="transmembrane region" description="Helical" evidence="1">
    <location>
        <begin position="246"/>
        <end position="264"/>
    </location>
</feature>
<feature type="transmembrane region" description="Helical" evidence="1">
    <location>
        <begin position="46"/>
        <end position="66"/>
    </location>
</feature>
<dbReference type="InterPro" id="IPR050706">
    <property type="entry name" value="Cyclic-di-GMP_PDE-like"/>
</dbReference>
<dbReference type="InterPro" id="IPR029787">
    <property type="entry name" value="Nucleotide_cyclase"/>
</dbReference>
<dbReference type="SUPFAM" id="SSF141868">
    <property type="entry name" value="EAL domain-like"/>
    <property type="match status" value="1"/>
</dbReference>
<dbReference type="PROSITE" id="PS50887">
    <property type="entry name" value="GGDEF"/>
    <property type="match status" value="1"/>
</dbReference>
<feature type="transmembrane region" description="Helical" evidence="1">
    <location>
        <begin position="207"/>
        <end position="225"/>
    </location>
</feature>
<feature type="transmembrane region" description="Helical" evidence="1">
    <location>
        <begin position="110"/>
        <end position="130"/>
    </location>
</feature>
<dbReference type="OrthoDB" id="23692at2"/>
<accession>A0A502EBZ0</accession>
<dbReference type="PANTHER" id="PTHR33121:SF79">
    <property type="entry name" value="CYCLIC DI-GMP PHOSPHODIESTERASE PDED-RELATED"/>
    <property type="match status" value="1"/>
</dbReference>
<dbReference type="InterPro" id="IPR035919">
    <property type="entry name" value="EAL_sf"/>
</dbReference>
<dbReference type="Pfam" id="PF00990">
    <property type="entry name" value="GGDEF"/>
    <property type="match status" value="1"/>
</dbReference>
<dbReference type="InterPro" id="IPR043128">
    <property type="entry name" value="Rev_trsase/Diguanyl_cyclase"/>
</dbReference>
<feature type="transmembrane region" description="Helical" evidence="1">
    <location>
        <begin position="78"/>
        <end position="98"/>
    </location>
</feature>
<feature type="transmembrane region" description="Helical" evidence="1">
    <location>
        <begin position="176"/>
        <end position="195"/>
    </location>
</feature>
<dbReference type="CDD" id="cd01949">
    <property type="entry name" value="GGDEF"/>
    <property type="match status" value="1"/>
</dbReference>
<dbReference type="PROSITE" id="PS50883">
    <property type="entry name" value="EAL"/>
    <property type="match status" value="1"/>
</dbReference>
<feature type="transmembrane region" description="Helical" evidence="1">
    <location>
        <begin position="142"/>
        <end position="164"/>
    </location>
</feature>
<dbReference type="AlphaFoldDB" id="A0A502EBZ0"/>
<dbReference type="Gene3D" id="3.30.70.270">
    <property type="match status" value="1"/>
</dbReference>
<keyword evidence="1" id="KW-0812">Transmembrane</keyword>
<dbReference type="CDD" id="cd01948">
    <property type="entry name" value="EAL"/>
    <property type="match status" value="1"/>
</dbReference>
<dbReference type="GO" id="GO:0071111">
    <property type="term" value="F:cyclic-guanylate-specific phosphodiesterase activity"/>
    <property type="evidence" value="ECO:0007669"/>
    <property type="project" value="InterPro"/>
</dbReference>
<dbReference type="SMART" id="SM00052">
    <property type="entry name" value="EAL"/>
    <property type="match status" value="1"/>
</dbReference>
<dbReference type="PANTHER" id="PTHR33121">
    <property type="entry name" value="CYCLIC DI-GMP PHOSPHODIESTERASE PDEF"/>
    <property type="match status" value="1"/>
</dbReference>
<evidence type="ECO:0000259" key="2">
    <source>
        <dbReference type="PROSITE" id="PS50883"/>
    </source>
</evidence>
<feature type="transmembrane region" description="Helical" evidence="1">
    <location>
        <begin position="12"/>
        <end position="34"/>
    </location>
</feature>
<dbReference type="Proteomes" id="UP000320095">
    <property type="component" value="Unassembled WGS sequence"/>
</dbReference>
<proteinExistence type="predicted"/>
<dbReference type="InterPro" id="IPR001633">
    <property type="entry name" value="EAL_dom"/>
</dbReference>
<evidence type="ECO:0000313" key="5">
    <source>
        <dbReference type="Proteomes" id="UP000320095"/>
    </source>
</evidence>
<evidence type="ECO:0000256" key="1">
    <source>
        <dbReference type="SAM" id="Phobius"/>
    </source>
</evidence>
<evidence type="ECO:0000313" key="4">
    <source>
        <dbReference type="EMBL" id="TPG35255.1"/>
    </source>
</evidence>